<evidence type="ECO:0000256" key="1">
    <source>
        <dbReference type="ARBA" id="ARBA00005254"/>
    </source>
</evidence>
<dbReference type="InterPro" id="IPR029045">
    <property type="entry name" value="ClpP/crotonase-like_dom_sf"/>
</dbReference>
<evidence type="ECO:0000313" key="4">
    <source>
        <dbReference type="Proteomes" id="UP001596514"/>
    </source>
</evidence>
<evidence type="ECO:0000313" key="3">
    <source>
        <dbReference type="EMBL" id="MFC7601539.1"/>
    </source>
</evidence>
<evidence type="ECO:0000256" key="2">
    <source>
        <dbReference type="RuleBase" id="RU003707"/>
    </source>
</evidence>
<dbReference type="RefSeq" id="WP_343963835.1">
    <property type="nucleotide sequence ID" value="NZ_BAAAGK010000019.1"/>
</dbReference>
<dbReference type="PANTHER" id="PTHR11941:SF54">
    <property type="entry name" value="ENOYL-COA HYDRATASE, MITOCHONDRIAL"/>
    <property type="match status" value="1"/>
</dbReference>
<organism evidence="3 4">
    <name type="scientific">Streptosporangium amethystogenes subsp. fukuiense</name>
    <dbReference type="NCBI Taxonomy" id="698418"/>
    <lineage>
        <taxon>Bacteria</taxon>
        <taxon>Bacillati</taxon>
        <taxon>Actinomycetota</taxon>
        <taxon>Actinomycetes</taxon>
        <taxon>Streptosporangiales</taxon>
        <taxon>Streptosporangiaceae</taxon>
        <taxon>Streptosporangium</taxon>
    </lineage>
</organism>
<gene>
    <name evidence="3" type="ORF">ACFQVD_15715</name>
</gene>
<accession>A0ABW2T1H6</accession>
<reference evidence="4" key="1">
    <citation type="journal article" date="2019" name="Int. J. Syst. Evol. Microbiol.">
        <title>The Global Catalogue of Microorganisms (GCM) 10K type strain sequencing project: providing services to taxonomists for standard genome sequencing and annotation.</title>
        <authorList>
            <consortium name="The Broad Institute Genomics Platform"/>
            <consortium name="The Broad Institute Genome Sequencing Center for Infectious Disease"/>
            <person name="Wu L."/>
            <person name="Ma J."/>
        </authorList>
    </citation>
    <scope>NUCLEOTIDE SEQUENCE [LARGE SCALE GENOMIC DNA]</scope>
    <source>
        <strain evidence="4">JCM 10083</strain>
    </source>
</reference>
<dbReference type="EMBL" id="JBHTEE010000001">
    <property type="protein sequence ID" value="MFC7601539.1"/>
    <property type="molecule type" value="Genomic_DNA"/>
</dbReference>
<dbReference type="PANTHER" id="PTHR11941">
    <property type="entry name" value="ENOYL-COA HYDRATASE-RELATED"/>
    <property type="match status" value="1"/>
</dbReference>
<dbReference type="SUPFAM" id="SSF52096">
    <property type="entry name" value="ClpP/crotonase"/>
    <property type="match status" value="1"/>
</dbReference>
<comment type="similarity">
    <text evidence="1 2">Belongs to the enoyl-CoA hydratase/isomerase family.</text>
</comment>
<dbReference type="InterPro" id="IPR018376">
    <property type="entry name" value="Enoyl-CoA_hyd/isom_CS"/>
</dbReference>
<dbReference type="Pfam" id="PF00378">
    <property type="entry name" value="ECH_1"/>
    <property type="match status" value="1"/>
</dbReference>
<protein>
    <submittedName>
        <fullName evidence="3">Enoyl-CoA hydratase/isomerase family protein</fullName>
    </submittedName>
</protein>
<dbReference type="CDD" id="cd06558">
    <property type="entry name" value="crotonase-like"/>
    <property type="match status" value="1"/>
</dbReference>
<dbReference type="InterPro" id="IPR001753">
    <property type="entry name" value="Enoyl-CoA_hydra/iso"/>
</dbReference>
<sequence>MSYVHVSRRGSALWARLDRPERANALGPEIVAGLTRWLADGAADPAVRTLVVTGTGRAFCPGADVRASAALRDADSRLAFLESGRDLMTAIEESPLPVIAAVNGAAFAGGLELVLACDLVIASQHAVFGDLHLPHGRIPAWGGSARLVSAVGAARAARMLLLGERFGATEMTEFGLVSRTVQDDLLVETVDEVARTLAGYDRTAVAEMTALIRSVRRQAPQEALRTEWAHFRRHFTGHGDPGAVTIRR</sequence>
<dbReference type="PROSITE" id="PS00166">
    <property type="entry name" value="ENOYL_COA_HYDRATASE"/>
    <property type="match status" value="1"/>
</dbReference>
<proteinExistence type="inferred from homology"/>
<comment type="caution">
    <text evidence="3">The sequence shown here is derived from an EMBL/GenBank/DDBJ whole genome shotgun (WGS) entry which is preliminary data.</text>
</comment>
<keyword evidence="4" id="KW-1185">Reference proteome</keyword>
<dbReference type="Gene3D" id="3.90.226.10">
    <property type="entry name" value="2-enoyl-CoA Hydratase, Chain A, domain 1"/>
    <property type="match status" value="1"/>
</dbReference>
<dbReference type="Proteomes" id="UP001596514">
    <property type="component" value="Unassembled WGS sequence"/>
</dbReference>
<name>A0ABW2T1H6_9ACTN</name>